<feature type="non-terminal residue" evidence="15">
    <location>
        <position position="1"/>
    </location>
</feature>
<keyword evidence="5" id="KW-0597">Phosphoprotein</keyword>
<keyword evidence="8" id="KW-0418">Kinase</keyword>
<dbReference type="PANTHER" id="PTHR45528">
    <property type="entry name" value="SENSOR HISTIDINE KINASE CPXA"/>
    <property type="match status" value="1"/>
</dbReference>
<sequence length="264" mass="29590">FTLALALLVPYIWMGQLTKKATLDAGRAKAEMLMRHHFQLEHAGEAALAALDNTGAAMDANDSEICWVRFAKDQEKQLQQLTDKQREMVESLKTEEARDDNIFWEKKGGVQHSNYIRIFKATDVCINCHNPQGSASTFGQGEPIGAMVIQRPAGEISKTVLLNRVWIIVAGLIAGAGAIVAFYMITQRVILRPIRQLRALANNVAEGNLDIRSSIKTRDEYEKLADAFNHMLDGLQATQEKLRQANRQLDDKIAELSERNIELF</sequence>
<evidence type="ECO:0000256" key="8">
    <source>
        <dbReference type="ARBA" id="ARBA00022777"/>
    </source>
</evidence>
<evidence type="ECO:0000256" key="11">
    <source>
        <dbReference type="ARBA" id="ARBA00023136"/>
    </source>
</evidence>
<comment type="catalytic activity">
    <reaction evidence="1">
        <text>ATP + protein L-histidine = ADP + protein N-phospho-L-histidine.</text>
        <dbReference type="EC" id="2.7.13.3"/>
    </reaction>
</comment>
<dbReference type="GO" id="GO:0004673">
    <property type="term" value="F:protein histidine kinase activity"/>
    <property type="evidence" value="ECO:0007669"/>
    <property type="project" value="UniProtKB-EC"/>
</dbReference>
<evidence type="ECO:0000256" key="6">
    <source>
        <dbReference type="ARBA" id="ARBA00022679"/>
    </source>
</evidence>
<keyword evidence="10" id="KW-0902">Two-component regulatory system</keyword>
<reference evidence="15" key="1">
    <citation type="journal article" date="2014" name="Front. Microbiol.">
        <title>High frequency of phylogenetically diverse reductive dehalogenase-homologous genes in deep subseafloor sedimentary metagenomes.</title>
        <authorList>
            <person name="Kawai M."/>
            <person name="Futagami T."/>
            <person name="Toyoda A."/>
            <person name="Takaki Y."/>
            <person name="Nishi S."/>
            <person name="Hori S."/>
            <person name="Arai W."/>
            <person name="Tsubouchi T."/>
            <person name="Morono Y."/>
            <person name="Uchiyama I."/>
            <person name="Ito T."/>
            <person name="Fujiyama A."/>
            <person name="Inagaki F."/>
            <person name="Takami H."/>
        </authorList>
    </citation>
    <scope>NUCLEOTIDE SEQUENCE</scope>
    <source>
        <strain evidence="15">Expedition CK06-06</strain>
    </source>
</reference>
<evidence type="ECO:0000313" key="15">
    <source>
        <dbReference type="EMBL" id="GAG05842.1"/>
    </source>
</evidence>
<evidence type="ECO:0000256" key="7">
    <source>
        <dbReference type="ARBA" id="ARBA00022741"/>
    </source>
</evidence>
<organism evidence="15">
    <name type="scientific">marine sediment metagenome</name>
    <dbReference type="NCBI Taxonomy" id="412755"/>
    <lineage>
        <taxon>unclassified sequences</taxon>
        <taxon>metagenomes</taxon>
        <taxon>ecological metagenomes</taxon>
    </lineage>
</organism>
<dbReference type="EC" id="2.7.13.3" evidence="3"/>
<dbReference type="CDD" id="cd06225">
    <property type="entry name" value="HAMP"/>
    <property type="match status" value="1"/>
</dbReference>
<keyword evidence="13" id="KW-0812">Transmembrane</keyword>
<evidence type="ECO:0000256" key="12">
    <source>
        <dbReference type="SAM" id="Coils"/>
    </source>
</evidence>
<keyword evidence="6" id="KW-0808">Transferase</keyword>
<feature type="coiled-coil region" evidence="12">
    <location>
        <begin position="232"/>
        <end position="262"/>
    </location>
</feature>
<evidence type="ECO:0000256" key="5">
    <source>
        <dbReference type="ARBA" id="ARBA00022553"/>
    </source>
</evidence>
<comment type="subcellular location">
    <subcellularLocation>
        <location evidence="2">Cell membrane</location>
        <topology evidence="2">Multi-pass membrane protein</topology>
    </subcellularLocation>
</comment>
<dbReference type="AlphaFoldDB" id="X0V346"/>
<dbReference type="GO" id="GO:0005524">
    <property type="term" value="F:ATP binding"/>
    <property type="evidence" value="ECO:0007669"/>
    <property type="project" value="UniProtKB-KW"/>
</dbReference>
<proteinExistence type="predicted"/>
<evidence type="ECO:0000256" key="3">
    <source>
        <dbReference type="ARBA" id="ARBA00012438"/>
    </source>
</evidence>
<feature type="coiled-coil region" evidence="12">
    <location>
        <begin position="71"/>
        <end position="98"/>
    </location>
</feature>
<feature type="transmembrane region" description="Helical" evidence="13">
    <location>
        <begin position="165"/>
        <end position="185"/>
    </location>
</feature>
<evidence type="ECO:0000256" key="13">
    <source>
        <dbReference type="SAM" id="Phobius"/>
    </source>
</evidence>
<accession>X0V346</accession>
<feature type="domain" description="HAMP" evidence="14">
    <location>
        <begin position="188"/>
        <end position="240"/>
    </location>
</feature>
<keyword evidence="9" id="KW-0067">ATP-binding</keyword>
<dbReference type="SUPFAM" id="SSF158472">
    <property type="entry name" value="HAMP domain-like"/>
    <property type="match status" value="1"/>
</dbReference>
<evidence type="ECO:0000256" key="4">
    <source>
        <dbReference type="ARBA" id="ARBA00022475"/>
    </source>
</evidence>
<dbReference type="InterPro" id="IPR003660">
    <property type="entry name" value="HAMP_dom"/>
</dbReference>
<dbReference type="PROSITE" id="PS50885">
    <property type="entry name" value="HAMP"/>
    <property type="match status" value="1"/>
</dbReference>
<keyword evidence="7" id="KW-0547">Nucleotide-binding</keyword>
<evidence type="ECO:0000256" key="10">
    <source>
        <dbReference type="ARBA" id="ARBA00023012"/>
    </source>
</evidence>
<keyword evidence="13" id="KW-1133">Transmembrane helix</keyword>
<feature type="non-terminal residue" evidence="15">
    <location>
        <position position="264"/>
    </location>
</feature>
<evidence type="ECO:0000259" key="14">
    <source>
        <dbReference type="PROSITE" id="PS50885"/>
    </source>
</evidence>
<dbReference type="GO" id="GO:0000160">
    <property type="term" value="P:phosphorelay signal transduction system"/>
    <property type="evidence" value="ECO:0007669"/>
    <property type="project" value="UniProtKB-KW"/>
</dbReference>
<evidence type="ECO:0000256" key="1">
    <source>
        <dbReference type="ARBA" id="ARBA00000085"/>
    </source>
</evidence>
<dbReference type="SMART" id="SM00304">
    <property type="entry name" value="HAMP"/>
    <property type="match status" value="1"/>
</dbReference>
<dbReference type="Pfam" id="PF00672">
    <property type="entry name" value="HAMP"/>
    <property type="match status" value="1"/>
</dbReference>
<keyword evidence="11 13" id="KW-0472">Membrane</keyword>
<protein>
    <recommendedName>
        <fullName evidence="3">histidine kinase</fullName>
        <ecNumber evidence="3">2.7.13.3</ecNumber>
    </recommendedName>
</protein>
<name>X0V346_9ZZZZ</name>
<dbReference type="EMBL" id="BARS01029554">
    <property type="protein sequence ID" value="GAG05842.1"/>
    <property type="molecule type" value="Genomic_DNA"/>
</dbReference>
<keyword evidence="12" id="KW-0175">Coiled coil</keyword>
<comment type="caution">
    <text evidence="15">The sequence shown here is derived from an EMBL/GenBank/DDBJ whole genome shotgun (WGS) entry which is preliminary data.</text>
</comment>
<dbReference type="PANTHER" id="PTHR45528:SF1">
    <property type="entry name" value="SENSOR HISTIDINE KINASE CPXA"/>
    <property type="match status" value="1"/>
</dbReference>
<gene>
    <name evidence="15" type="ORF">S01H1_46180</name>
</gene>
<dbReference type="Gene3D" id="6.10.340.10">
    <property type="match status" value="1"/>
</dbReference>
<dbReference type="GO" id="GO:0005886">
    <property type="term" value="C:plasma membrane"/>
    <property type="evidence" value="ECO:0007669"/>
    <property type="project" value="UniProtKB-SubCell"/>
</dbReference>
<evidence type="ECO:0000256" key="9">
    <source>
        <dbReference type="ARBA" id="ARBA00022840"/>
    </source>
</evidence>
<keyword evidence="4" id="KW-1003">Cell membrane</keyword>
<dbReference type="InterPro" id="IPR050398">
    <property type="entry name" value="HssS/ArlS-like"/>
</dbReference>
<evidence type="ECO:0000256" key="2">
    <source>
        <dbReference type="ARBA" id="ARBA00004651"/>
    </source>
</evidence>